<dbReference type="InterPro" id="IPR020845">
    <property type="entry name" value="AMP-binding_CS"/>
</dbReference>
<dbReference type="InterPro" id="IPR045851">
    <property type="entry name" value="AMP-bd_C_sf"/>
</dbReference>
<dbReference type="InterPro" id="IPR042099">
    <property type="entry name" value="ANL_N_sf"/>
</dbReference>
<protein>
    <submittedName>
        <fullName evidence="7">3-[(3aS,4S,7aS)-7a-methyl-1, 5-dioxo-octahydro-1H-inden-4-yl]propanoyl:CoA ligase</fullName>
        <ecNumber evidence="7">6.2.1.41</ecNumber>
    </submittedName>
    <submittedName>
        <fullName evidence="6">Triostin synthetase I</fullName>
        <ecNumber evidence="6">6.3.2.-</ecNumber>
    </submittedName>
</protein>
<dbReference type="InterPro" id="IPR025110">
    <property type="entry name" value="AMP-bd_C"/>
</dbReference>
<evidence type="ECO:0000256" key="2">
    <source>
        <dbReference type="ARBA" id="ARBA00022598"/>
    </source>
</evidence>
<dbReference type="GO" id="GO:0031956">
    <property type="term" value="F:medium-chain fatty acid-CoA ligase activity"/>
    <property type="evidence" value="ECO:0007669"/>
    <property type="project" value="TreeGrafter"/>
</dbReference>
<keyword evidence="2 6" id="KW-0436">Ligase</keyword>
<dbReference type="STRING" id="93220.A6P55_09365"/>
<dbReference type="InterPro" id="IPR000873">
    <property type="entry name" value="AMP-dep_synth/lig_dom"/>
</dbReference>
<proteinExistence type="inferred from homology"/>
<feature type="region of interest" description="Disordered" evidence="3">
    <location>
        <begin position="582"/>
        <end position="626"/>
    </location>
</feature>
<evidence type="ECO:0000313" key="6">
    <source>
        <dbReference type="EMBL" id="SUA78148.1"/>
    </source>
</evidence>
<dbReference type="PANTHER" id="PTHR43201:SF5">
    <property type="entry name" value="MEDIUM-CHAIN ACYL-COA LIGASE ACSF2, MITOCHONDRIAL"/>
    <property type="match status" value="1"/>
</dbReference>
<dbReference type="PANTHER" id="PTHR43201">
    <property type="entry name" value="ACYL-COA SYNTHETASE"/>
    <property type="match status" value="1"/>
</dbReference>
<feature type="domain" description="AMP-dependent synthetase/ligase" evidence="4">
    <location>
        <begin position="53"/>
        <end position="443"/>
    </location>
</feature>
<dbReference type="EC" id="6.3.2.-" evidence="6"/>
<reference evidence="7 9" key="2">
    <citation type="submission" date="2019-08" db="EMBL/GenBank/DDBJ databases">
        <authorList>
            <person name="Peeters C."/>
        </authorList>
    </citation>
    <scope>NUCLEOTIDE SEQUENCE [LARGE SCALE GENOMIC DNA]</scope>
    <source>
        <strain evidence="7 9">LMG 31119</strain>
    </source>
</reference>
<evidence type="ECO:0000313" key="8">
    <source>
        <dbReference type="Proteomes" id="UP000254573"/>
    </source>
</evidence>
<keyword evidence="9" id="KW-1185">Reference proteome</keyword>
<dbReference type="Proteomes" id="UP000361468">
    <property type="component" value="Unassembled WGS sequence"/>
</dbReference>
<comment type="similarity">
    <text evidence="1">Belongs to the ATP-dependent AMP-binding enzyme family.</text>
</comment>
<dbReference type="Gene3D" id="3.40.50.12780">
    <property type="entry name" value="N-terminal domain of ligase-like"/>
    <property type="match status" value="1"/>
</dbReference>
<evidence type="ECO:0000313" key="9">
    <source>
        <dbReference type="Proteomes" id="UP000361468"/>
    </source>
</evidence>
<sequence length="626" mass="68662">MNQTMNRDDDSVWVPREAPTTLGGAGAASAHGALDAIDAIDWTRETFSSALARIAGMHGDREAVVHGETRLTFAQLVERIHAFARGLMSLGVGPGENVALWMSDGTQWLIARWAVPMIGAVLVPVNTRFRDSDVAYVLSQSEATTLIVQERGGVTGRGVRYFDILAQLDPDWTRQRRGAWRCERMPALRRVIGLPTDRALPAGMEDFHAIEAHGRRCLEDGALARRCAQVGPDDVAQILYTSGTTSFPKGAMVRHGALLGNNHYAAQCLRLTSRDRYLSCVPLFTATGTFYTLAMALSGAAMVIADQFSAKLFCELVERERITVSFFVDTIVQDLKAFPDVGRYDLSSLRTGTGAPLPTASFEWVSRTLGVPELVSAYGMSETSNAVVRTRWDDPYEKRSRTNGRPVRDVRIRIADIETGEPLPAGEIGQICVSGYVVMKGYYRMPEEDRKAIDAQGWLLTGDLGELDGDGYLTYRGRVKEMIKPGGFNVATQEIEVFLKTYPGVRQAVVVGVPDARLGEVGYAYVERQTGADISPRALQQYCREHIASYKVPRYVEFVDAWPLTGSQKIRKLELRERATRKLSAGDGDPPHVWRDAAERVDEPAHITDSESAGAGGGGTDKGTLA</sequence>
<evidence type="ECO:0000313" key="7">
    <source>
        <dbReference type="EMBL" id="VVE65903.1"/>
    </source>
</evidence>
<dbReference type="PROSITE" id="PS00455">
    <property type="entry name" value="AMP_BINDING"/>
    <property type="match status" value="1"/>
</dbReference>
<organism evidence="6 8">
    <name type="scientific">Pandoraea pnomenusa</name>
    <dbReference type="NCBI Taxonomy" id="93220"/>
    <lineage>
        <taxon>Bacteria</taxon>
        <taxon>Pseudomonadati</taxon>
        <taxon>Pseudomonadota</taxon>
        <taxon>Betaproteobacteria</taxon>
        <taxon>Burkholderiales</taxon>
        <taxon>Burkholderiaceae</taxon>
        <taxon>Pandoraea</taxon>
    </lineage>
</organism>
<dbReference type="AlphaFoldDB" id="A0A378YN11"/>
<feature type="compositionally biased region" description="Basic and acidic residues" evidence="3">
    <location>
        <begin position="589"/>
        <end position="609"/>
    </location>
</feature>
<evidence type="ECO:0000259" key="5">
    <source>
        <dbReference type="Pfam" id="PF13193"/>
    </source>
</evidence>
<dbReference type="Pfam" id="PF00501">
    <property type="entry name" value="AMP-binding"/>
    <property type="match status" value="1"/>
</dbReference>
<dbReference type="EMBL" id="CABPSO010000005">
    <property type="protein sequence ID" value="VVE65903.1"/>
    <property type="molecule type" value="Genomic_DNA"/>
</dbReference>
<evidence type="ECO:0000259" key="4">
    <source>
        <dbReference type="Pfam" id="PF00501"/>
    </source>
</evidence>
<dbReference type="Gene3D" id="3.30.300.30">
    <property type="match status" value="1"/>
</dbReference>
<dbReference type="GO" id="GO:0006631">
    <property type="term" value="P:fatty acid metabolic process"/>
    <property type="evidence" value="ECO:0007669"/>
    <property type="project" value="TreeGrafter"/>
</dbReference>
<evidence type="ECO:0000256" key="3">
    <source>
        <dbReference type="SAM" id="MobiDB-lite"/>
    </source>
</evidence>
<dbReference type="SUPFAM" id="SSF56801">
    <property type="entry name" value="Acetyl-CoA synthetase-like"/>
    <property type="match status" value="1"/>
</dbReference>
<dbReference type="Proteomes" id="UP000254573">
    <property type="component" value="Unassembled WGS sequence"/>
</dbReference>
<dbReference type="EC" id="6.2.1.41" evidence="7"/>
<accession>A0A378YN11</accession>
<gene>
    <name evidence="6" type="primary">trsA</name>
    <name evidence="7" type="synonym">fadD3_2</name>
    <name evidence="6" type="ORF">NCTC13160_02371</name>
    <name evidence="7" type="ORF">PPN31119_02074</name>
</gene>
<dbReference type="Pfam" id="PF13193">
    <property type="entry name" value="AMP-binding_C"/>
    <property type="match status" value="1"/>
</dbReference>
<feature type="compositionally biased region" description="Gly residues" evidence="3">
    <location>
        <begin position="614"/>
        <end position="626"/>
    </location>
</feature>
<evidence type="ECO:0000256" key="1">
    <source>
        <dbReference type="ARBA" id="ARBA00006432"/>
    </source>
</evidence>
<dbReference type="EMBL" id="UGSG01000001">
    <property type="protein sequence ID" value="SUA78148.1"/>
    <property type="molecule type" value="Genomic_DNA"/>
</dbReference>
<dbReference type="KEGG" id="ppnm:LV28_12055"/>
<feature type="domain" description="AMP-binding enzyme C-terminal" evidence="5">
    <location>
        <begin position="494"/>
        <end position="569"/>
    </location>
</feature>
<reference evidence="6 8" key="1">
    <citation type="submission" date="2018-06" db="EMBL/GenBank/DDBJ databases">
        <authorList>
            <consortium name="Pathogen Informatics"/>
            <person name="Doyle S."/>
        </authorList>
    </citation>
    <scope>NUCLEOTIDE SEQUENCE [LARGE SCALE GENOMIC DNA]</scope>
    <source>
        <strain evidence="6 8">NCTC13160</strain>
    </source>
</reference>
<name>A0A378YN11_9BURK</name>